<keyword evidence="3" id="KW-0804">Transcription</keyword>
<accession>A0A1W0BAP3</accession>
<keyword evidence="2" id="KW-0238">DNA-binding</keyword>
<dbReference type="GO" id="GO:0003700">
    <property type="term" value="F:DNA-binding transcription factor activity"/>
    <property type="evidence" value="ECO:0007669"/>
    <property type="project" value="InterPro"/>
</dbReference>
<evidence type="ECO:0000313" key="6">
    <source>
        <dbReference type="Proteomes" id="UP000188836"/>
    </source>
</evidence>
<dbReference type="Proteomes" id="UP000188836">
    <property type="component" value="Unassembled WGS sequence"/>
</dbReference>
<evidence type="ECO:0000259" key="4">
    <source>
        <dbReference type="PROSITE" id="PS50949"/>
    </source>
</evidence>
<dbReference type="InterPro" id="IPR036388">
    <property type="entry name" value="WH-like_DNA-bd_sf"/>
</dbReference>
<sequence length="267" mass="29157">MGSRTVVADVADELARRVAAGEYQPGELMPSVRQVADEFRMNRATAQLTLGRLESYGFVEARRGKGFTIRDVREAGGIDVYRHLFRFSTSMPAVAVDMFRDIVEMERGIVLEALLGYTAVLHAASPTASAAPKVDPAALKADIDRLETLARLDVPDHHQLLAIEIGLVRKLLTALDSSMQRAVLNSIGEMVLEVPEAVEAFFAGAADLHVLIWRALMAVWESDSGPSQAQLALFEDLLGMYHQKVIARFADLLGVTEQSETEHAATA</sequence>
<comment type="caution">
    <text evidence="5">The sequence shown here is derived from an EMBL/GenBank/DDBJ whole genome shotgun (WGS) entry which is preliminary data.</text>
</comment>
<dbReference type="SUPFAM" id="SSF46785">
    <property type="entry name" value="Winged helix' DNA-binding domain"/>
    <property type="match status" value="1"/>
</dbReference>
<proteinExistence type="predicted"/>
<evidence type="ECO:0000256" key="1">
    <source>
        <dbReference type="ARBA" id="ARBA00023015"/>
    </source>
</evidence>
<dbReference type="Pfam" id="PF00392">
    <property type="entry name" value="GntR"/>
    <property type="match status" value="1"/>
</dbReference>
<dbReference type="InterPro" id="IPR000524">
    <property type="entry name" value="Tscrpt_reg_HTH_GntR"/>
</dbReference>
<evidence type="ECO:0000313" key="5">
    <source>
        <dbReference type="EMBL" id="ONM49006.1"/>
    </source>
</evidence>
<name>A0A1W0BAP3_9NOCA</name>
<keyword evidence="1" id="KW-0805">Transcription regulation</keyword>
<dbReference type="SMART" id="SM00345">
    <property type="entry name" value="HTH_GNTR"/>
    <property type="match status" value="1"/>
</dbReference>
<dbReference type="PANTHER" id="PTHR43537:SF5">
    <property type="entry name" value="UXU OPERON TRANSCRIPTIONAL REGULATOR"/>
    <property type="match status" value="1"/>
</dbReference>
<dbReference type="OrthoDB" id="4535513at2"/>
<dbReference type="RefSeq" id="WP_077115986.1">
    <property type="nucleotide sequence ID" value="NZ_LOKT01000010.1"/>
</dbReference>
<dbReference type="InterPro" id="IPR036390">
    <property type="entry name" value="WH_DNA-bd_sf"/>
</dbReference>
<keyword evidence="6" id="KW-1185">Reference proteome</keyword>
<evidence type="ECO:0000256" key="3">
    <source>
        <dbReference type="ARBA" id="ARBA00023163"/>
    </source>
</evidence>
<protein>
    <submittedName>
        <fullName evidence="5">GntR family transcriptional regulator</fullName>
    </submittedName>
</protein>
<dbReference type="GO" id="GO:0003677">
    <property type="term" value="F:DNA binding"/>
    <property type="evidence" value="ECO:0007669"/>
    <property type="project" value="UniProtKB-KW"/>
</dbReference>
<evidence type="ECO:0000256" key="2">
    <source>
        <dbReference type="ARBA" id="ARBA00023125"/>
    </source>
</evidence>
<feature type="domain" description="HTH gntR-type" evidence="4">
    <location>
        <begin position="4"/>
        <end position="72"/>
    </location>
</feature>
<dbReference type="STRING" id="1538463.B0T36_15800"/>
<reference evidence="5 6" key="1">
    <citation type="journal article" date="2016" name="Antonie Van Leeuwenhoek">
        <title>Nocardia donostiensis sp. nov., isolated from human respiratory specimens.</title>
        <authorList>
            <person name="Ercibengoa M."/>
            <person name="Bell M."/>
            <person name="Marimon J.M."/>
            <person name="Humrighouse B."/>
            <person name="Klenk H.P."/>
            <person name="Potter G."/>
            <person name="Perez-Trallero E."/>
        </authorList>
    </citation>
    <scope>NUCLEOTIDE SEQUENCE [LARGE SCALE GENOMIC DNA]</scope>
    <source>
        <strain evidence="5 6">X1655</strain>
    </source>
</reference>
<gene>
    <name evidence="5" type="ORF">B0T46_08630</name>
</gene>
<dbReference type="Gene3D" id="1.10.10.10">
    <property type="entry name" value="Winged helix-like DNA-binding domain superfamily/Winged helix DNA-binding domain"/>
    <property type="match status" value="1"/>
</dbReference>
<dbReference type="PROSITE" id="PS50949">
    <property type="entry name" value="HTH_GNTR"/>
    <property type="match status" value="1"/>
</dbReference>
<dbReference type="CDD" id="cd07377">
    <property type="entry name" value="WHTH_GntR"/>
    <property type="match status" value="1"/>
</dbReference>
<dbReference type="EMBL" id="MUMY01000006">
    <property type="protein sequence ID" value="ONM49006.1"/>
    <property type="molecule type" value="Genomic_DNA"/>
</dbReference>
<dbReference type="AlphaFoldDB" id="A0A1W0BAP3"/>
<dbReference type="PANTHER" id="PTHR43537">
    <property type="entry name" value="TRANSCRIPTIONAL REGULATOR, GNTR FAMILY"/>
    <property type="match status" value="1"/>
</dbReference>
<organism evidence="5 6">
    <name type="scientific">Nocardia donostiensis</name>
    <dbReference type="NCBI Taxonomy" id="1538463"/>
    <lineage>
        <taxon>Bacteria</taxon>
        <taxon>Bacillati</taxon>
        <taxon>Actinomycetota</taxon>
        <taxon>Actinomycetes</taxon>
        <taxon>Mycobacteriales</taxon>
        <taxon>Nocardiaceae</taxon>
        <taxon>Nocardia</taxon>
    </lineage>
</organism>